<dbReference type="InterPro" id="IPR009003">
    <property type="entry name" value="Peptidase_S1_PA"/>
</dbReference>
<name>B8HMX0_CYAP4</name>
<gene>
    <name evidence="1" type="ordered locus">Cyan7425_3110</name>
</gene>
<dbReference type="SUPFAM" id="SSF50494">
    <property type="entry name" value="Trypsin-like serine proteases"/>
    <property type="match status" value="1"/>
</dbReference>
<evidence type="ECO:0000313" key="1">
    <source>
        <dbReference type="EMBL" id="ACL45439.1"/>
    </source>
</evidence>
<dbReference type="Pfam" id="PF13365">
    <property type="entry name" value="Trypsin_2"/>
    <property type="match status" value="1"/>
</dbReference>
<dbReference type="STRING" id="395961.Cyan7425_3110"/>
<organism evidence="1">
    <name type="scientific">Cyanothece sp. (strain PCC 7425 / ATCC 29141)</name>
    <dbReference type="NCBI Taxonomy" id="395961"/>
    <lineage>
        <taxon>Bacteria</taxon>
        <taxon>Bacillati</taxon>
        <taxon>Cyanobacteriota</taxon>
        <taxon>Cyanophyceae</taxon>
        <taxon>Gomontiellales</taxon>
        <taxon>Cyanothecaceae</taxon>
        <taxon>Cyanothece</taxon>
    </lineage>
</organism>
<dbReference type="eggNOG" id="COG0265">
    <property type="taxonomic scope" value="Bacteria"/>
</dbReference>
<reference evidence="1" key="1">
    <citation type="submission" date="2009-01" db="EMBL/GenBank/DDBJ databases">
        <title>Complete sequence of chromosome Cyanothece sp. PCC 7425.</title>
        <authorList>
            <consortium name="US DOE Joint Genome Institute"/>
            <person name="Lucas S."/>
            <person name="Copeland A."/>
            <person name="Lapidus A."/>
            <person name="Glavina del Rio T."/>
            <person name="Dalin E."/>
            <person name="Tice H."/>
            <person name="Bruce D."/>
            <person name="Goodwin L."/>
            <person name="Pitluck S."/>
            <person name="Sims D."/>
            <person name="Meineke L."/>
            <person name="Brettin T."/>
            <person name="Detter J.C."/>
            <person name="Han C."/>
            <person name="Larimer F."/>
            <person name="Land M."/>
            <person name="Hauser L."/>
            <person name="Kyrpides N."/>
            <person name="Ovchinnikova G."/>
            <person name="Liberton M."/>
            <person name="Stoeckel J."/>
            <person name="Banerjee A."/>
            <person name="Singh A."/>
            <person name="Page L."/>
            <person name="Sato H."/>
            <person name="Zhao L."/>
            <person name="Sherman L."/>
            <person name="Pakrasi H."/>
            <person name="Richardson P."/>
        </authorList>
    </citation>
    <scope>NUCLEOTIDE SEQUENCE</scope>
    <source>
        <strain evidence="1">PCC 7425</strain>
    </source>
</reference>
<sequence length="239" mass="26164">MADNYRQAFKAAIARIYHANGAIVGAGFLVSDRYLLTCAHVVTAALGIPTETVELPTASLELDFPLIAPGQKVKAKVVFWQPLNATQIGEDIAGLLLEVHPPMDSQPVRMVAGEELWNHPFQIFGFPSKRDEGIWASGVIRDRLANGWVQIEDIKAQGQAIQPGFSGSPIWDEVVEGVVGMAVAADKKRDETKTAFMIPTAILQQVWPELGQSVQQSTSLQQDRNSQGMKDFFIRPVGK</sequence>
<dbReference type="EMBL" id="CP001344">
    <property type="protein sequence ID" value="ACL45439.1"/>
    <property type="molecule type" value="Genomic_DNA"/>
</dbReference>
<dbReference type="Gene3D" id="2.40.10.120">
    <property type="match status" value="1"/>
</dbReference>
<accession>B8HMX0</accession>
<dbReference type="AlphaFoldDB" id="B8HMX0"/>
<protein>
    <submittedName>
        <fullName evidence="1">Peptidase S1 and S6, chymotrypsin/Hap</fullName>
    </submittedName>
</protein>
<dbReference type="HOGENOM" id="CLU_975977_0_0_3"/>
<dbReference type="KEGG" id="cyn:Cyan7425_3110"/>
<proteinExistence type="predicted"/>
<dbReference type="OrthoDB" id="8479370at2"/>